<dbReference type="EC" id="3.3.2.10" evidence="2"/>
<comment type="catalytic activity">
    <reaction evidence="5">
        <text>an epoxide + H2O = an ethanediol</text>
        <dbReference type="Rhea" id="RHEA:19037"/>
        <dbReference type="ChEBI" id="CHEBI:15377"/>
        <dbReference type="ChEBI" id="CHEBI:32955"/>
        <dbReference type="ChEBI" id="CHEBI:140594"/>
        <dbReference type="EC" id="3.3.2.10"/>
    </reaction>
    <physiologicalReaction direction="left-to-right" evidence="5">
        <dbReference type="Rhea" id="RHEA:19038"/>
    </physiologicalReaction>
</comment>
<dbReference type="InterPro" id="IPR029058">
    <property type="entry name" value="AB_hydrolase_fold"/>
</dbReference>
<proteinExistence type="inferred from homology"/>
<organism evidence="9 10">
    <name type="scientific">Ceratodon purpureus</name>
    <name type="common">Fire moss</name>
    <name type="synonym">Dicranum purpureum</name>
    <dbReference type="NCBI Taxonomy" id="3225"/>
    <lineage>
        <taxon>Eukaryota</taxon>
        <taxon>Viridiplantae</taxon>
        <taxon>Streptophyta</taxon>
        <taxon>Embryophyta</taxon>
        <taxon>Bryophyta</taxon>
        <taxon>Bryophytina</taxon>
        <taxon>Bryopsida</taxon>
        <taxon>Dicranidae</taxon>
        <taxon>Pseudoditrichales</taxon>
        <taxon>Ditrichaceae</taxon>
        <taxon>Ceratodon</taxon>
    </lineage>
</organism>
<accession>A0A8T0IQ68</accession>
<evidence type="ECO:0000313" key="9">
    <source>
        <dbReference type="EMBL" id="KAG0584758.1"/>
    </source>
</evidence>
<keyword evidence="10" id="KW-1185">Reference proteome</keyword>
<evidence type="ECO:0000256" key="2">
    <source>
        <dbReference type="ARBA" id="ARBA00013006"/>
    </source>
</evidence>
<dbReference type="PRINTS" id="PR00412">
    <property type="entry name" value="EPOXHYDRLASE"/>
</dbReference>
<dbReference type="Gene3D" id="3.40.50.1820">
    <property type="entry name" value="alpha/beta hydrolase"/>
    <property type="match status" value="1"/>
</dbReference>
<dbReference type="InterPro" id="IPR000073">
    <property type="entry name" value="AB_hydrolase_1"/>
</dbReference>
<evidence type="ECO:0000256" key="4">
    <source>
        <dbReference type="ARBA" id="ARBA00038334"/>
    </source>
</evidence>
<evidence type="ECO:0000256" key="3">
    <source>
        <dbReference type="ARBA" id="ARBA00022801"/>
    </source>
</evidence>
<evidence type="ECO:0000256" key="7">
    <source>
        <dbReference type="ARBA" id="ARBA00093212"/>
    </source>
</evidence>
<comment type="caution">
    <text evidence="9">The sequence shown here is derived from an EMBL/GenBank/DDBJ whole genome shotgun (WGS) entry which is preliminary data.</text>
</comment>
<dbReference type="AlphaFoldDB" id="A0A8T0IQ68"/>
<evidence type="ECO:0000256" key="5">
    <source>
        <dbReference type="ARBA" id="ARBA00051067"/>
    </source>
</evidence>
<dbReference type="InterPro" id="IPR000639">
    <property type="entry name" value="Epox_hydrolase-like"/>
</dbReference>
<comment type="similarity">
    <text evidence="4">Belongs to the AB hydrolase superfamily. Epoxide hydrolase family.</text>
</comment>
<dbReference type="SUPFAM" id="SSF53474">
    <property type="entry name" value="alpha/beta-Hydrolases"/>
    <property type="match status" value="1"/>
</dbReference>
<evidence type="ECO:0000256" key="1">
    <source>
        <dbReference type="ARBA" id="ARBA00004721"/>
    </source>
</evidence>
<keyword evidence="3" id="KW-0378">Hydrolase</keyword>
<dbReference type="FunFam" id="3.40.50.1820:FF:000161">
    <property type="entry name" value="Epoxide hydrolase"/>
    <property type="match status" value="1"/>
</dbReference>
<evidence type="ECO:0000313" key="10">
    <source>
        <dbReference type="Proteomes" id="UP000822688"/>
    </source>
</evidence>
<dbReference type="Proteomes" id="UP000822688">
    <property type="component" value="Chromosome 3"/>
</dbReference>
<dbReference type="EMBL" id="CM026423">
    <property type="protein sequence ID" value="KAG0584758.1"/>
    <property type="molecule type" value="Genomic_DNA"/>
</dbReference>
<dbReference type="GO" id="GO:0004301">
    <property type="term" value="F:epoxide hydrolase activity"/>
    <property type="evidence" value="ECO:0007669"/>
    <property type="project" value="UniProtKB-EC"/>
</dbReference>
<evidence type="ECO:0000256" key="6">
    <source>
        <dbReference type="ARBA" id="ARBA00058358"/>
    </source>
</evidence>
<dbReference type="Pfam" id="PF00561">
    <property type="entry name" value="Abhydrolase_1"/>
    <property type="match status" value="1"/>
</dbReference>
<sequence length="329" mass="36966">MEVPSGKLPDIRHRMVKANGISMHIVEQGEGPTVLLLHGFPEFWYSWRFQIPALAEAGYHVVAPDLRGYGQTDAPKSSQLYTSCHLVGDLVGLLDALEEKRVFVVGHDWGAMVAWDLCLLRPDCVKAVICLSVPFFPRSPKGSSIKGYYETLGEGFYMCRFQKYGRAERDFARIGTTATLSKFLFPPRTSFIAPKDKELMDSIPMPKKLPQWISDADLRYYAQTYEKSGWTGALNLYRAMDKSWEIKAPWTSVGVKTPALFIAGDKDIVMGFPGVKAYVGRNFKSFVPNLKEIVTLKGGHFIQQEQPERVNELLIGFLNEQTLASSSKL</sequence>
<comment type="catalytic activity">
    <reaction evidence="7">
        <text>(24S)-24,25-epoxycucurbitadienol + H2O = (24R)-24,25-dihydroxycucurbitadienol</text>
        <dbReference type="Rhea" id="RHEA:81855"/>
        <dbReference type="ChEBI" id="CHEBI:15377"/>
        <dbReference type="ChEBI" id="CHEBI:229949"/>
        <dbReference type="ChEBI" id="CHEBI:229950"/>
    </reaction>
    <physiologicalReaction direction="left-to-right" evidence="7">
        <dbReference type="Rhea" id="RHEA:81856"/>
    </physiologicalReaction>
</comment>
<comment type="function">
    <text evidence="6">Epoxide hydrolase involved in the biosynthesis of cucurbitacin and mogroside tetracyclic triterpene natural products (e.g. siamenoside I and mogrosides IV, V and VI). Cucurbitacins have cytotoxic properties and exhibit deterrent taste as a defense barrier against herbivores. Mogrosides are nonsugar highly oxygenated compounds used as high-intensity zero-calorie sweeteners; they also possess pharmacological properties such as regulating immunity, lowering blood sugar and lipid levels, protecting the liver, and acting as antioxidants and antitumor agents. Catalyzes the hydrolysis of aromatic epoxide-containing substrates, such as the conversion of 24,25-epoxycucurbitadienol to 24,25-dihydroxycucurbitadienol.</text>
</comment>
<name>A0A8T0IQ68_CERPU</name>
<comment type="pathway">
    <text evidence="1">Secondary metabolite biosynthesis; terpenoid biosynthesis.</text>
</comment>
<feature type="domain" description="AB hydrolase-1" evidence="8">
    <location>
        <begin position="32"/>
        <end position="305"/>
    </location>
</feature>
<reference evidence="9" key="1">
    <citation type="submission" date="2020-06" db="EMBL/GenBank/DDBJ databases">
        <title>WGS assembly of Ceratodon purpureus strain R40.</title>
        <authorList>
            <person name="Carey S.B."/>
            <person name="Jenkins J."/>
            <person name="Shu S."/>
            <person name="Lovell J.T."/>
            <person name="Sreedasyam A."/>
            <person name="Maumus F."/>
            <person name="Tiley G.P."/>
            <person name="Fernandez-Pozo N."/>
            <person name="Barry K."/>
            <person name="Chen C."/>
            <person name="Wang M."/>
            <person name="Lipzen A."/>
            <person name="Daum C."/>
            <person name="Saski C.A."/>
            <person name="Payton A.C."/>
            <person name="Mcbreen J.C."/>
            <person name="Conrad R.E."/>
            <person name="Kollar L.M."/>
            <person name="Olsson S."/>
            <person name="Huttunen S."/>
            <person name="Landis J.B."/>
            <person name="Wickett N.J."/>
            <person name="Johnson M.G."/>
            <person name="Rensing S.A."/>
            <person name="Grimwood J."/>
            <person name="Schmutz J."/>
            <person name="Mcdaniel S.F."/>
        </authorList>
    </citation>
    <scope>NUCLEOTIDE SEQUENCE</scope>
    <source>
        <strain evidence="9">R40</strain>
    </source>
</reference>
<evidence type="ECO:0000259" key="8">
    <source>
        <dbReference type="Pfam" id="PF00561"/>
    </source>
</evidence>
<protein>
    <recommendedName>
        <fullName evidence="2">soluble epoxide hydrolase</fullName>
        <ecNumber evidence="2">3.3.2.10</ecNumber>
    </recommendedName>
</protein>
<gene>
    <name evidence="9" type="ORF">KC19_3G232200</name>
</gene>
<dbReference type="PANTHER" id="PTHR43329">
    <property type="entry name" value="EPOXIDE HYDROLASE"/>
    <property type="match status" value="1"/>
</dbReference>